<dbReference type="SUPFAM" id="SSF52540">
    <property type="entry name" value="P-loop containing nucleoside triphosphate hydrolases"/>
    <property type="match status" value="1"/>
</dbReference>
<comment type="caution">
    <text evidence="1">The sequence shown here is derived from an EMBL/GenBank/DDBJ whole genome shotgun (WGS) entry which is preliminary data.</text>
</comment>
<evidence type="ECO:0000313" key="2">
    <source>
        <dbReference type="Proteomes" id="UP000237798"/>
    </source>
</evidence>
<dbReference type="Pfam" id="PF13238">
    <property type="entry name" value="AAA_18"/>
    <property type="match status" value="1"/>
</dbReference>
<reference evidence="1 2" key="1">
    <citation type="submission" date="2018-03" db="EMBL/GenBank/DDBJ databases">
        <title>Genome sequence of Clostridium luticellarii DSM 29923.</title>
        <authorList>
            <person name="Poehlein A."/>
            <person name="Daniel R."/>
        </authorList>
    </citation>
    <scope>NUCLEOTIDE SEQUENCE [LARGE SCALE GENOMIC DNA]</scope>
    <source>
        <strain evidence="1 2">DSM 29923</strain>
    </source>
</reference>
<dbReference type="InterPro" id="IPR027417">
    <property type="entry name" value="P-loop_NTPase"/>
</dbReference>
<evidence type="ECO:0000313" key="1">
    <source>
        <dbReference type="EMBL" id="PRR79991.1"/>
    </source>
</evidence>
<accession>A0A2T0B7X7</accession>
<keyword evidence="2" id="KW-1185">Reference proteome</keyword>
<dbReference type="RefSeq" id="WP_106010929.1">
    <property type="nucleotide sequence ID" value="NZ_JALCPJ010000004.1"/>
</dbReference>
<protein>
    <recommendedName>
        <fullName evidence="3">Shikimate kinase</fullName>
    </recommendedName>
</protein>
<dbReference type="EMBL" id="PVXP01000091">
    <property type="protein sequence ID" value="PRR79991.1"/>
    <property type="molecule type" value="Genomic_DNA"/>
</dbReference>
<dbReference type="AlphaFoldDB" id="A0A2T0B7X7"/>
<dbReference type="Proteomes" id="UP000237798">
    <property type="component" value="Unassembled WGS sequence"/>
</dbReference>
<name>A0A2T0B7X7_9CLOT</name>
<dbReference type="Gene3D" id="3.40.50.300">
    <property type="entry name" value="P-loop containing nucleotide triphosphate hydrolases"/>
    <property type="match status" value="1"/>
</dbReference>
<gene>
    <name evidence="1" type="ORF">CLLU_33900</name>
</gene>
<organism evidence="1 2">
    <name type="scientific">Clostridium luticellarii</name>
    <dbReference type="NCBI Taxonomy" id="1691940"/>
    <lineage>
        <taxon>Bacteria</taxon>
        <taxon>Bacillati</taxon>
        <taxon>Bacillota</taxon>
        <taxon>Clostridia</taxon>
        <taxon>Eubacteriales</taxon>
        <taxon>Clostridiaceae</taxon>
        <taxon>Clostridium</taxon>
    </lineage>
</organism>
<proteinExistence type="predicted"/>
<sequence>MKNLVFINGTMGVGKTTTGKELQKILPNCVFLDGDWCWDMSPFIVTDETKKMVIDNISYLLNNFILCSEYENIIFCWVMHEQNILDDVLSRLNKNDCKLYKFSIVCSEQSLIARITKDINQGIRKKDVIERSVSRLKKYSEMDTEKIDVSEISAKNTAEIIYRHIIQQP</sequence>
<evidence type="ECO:0008006" key="3">
    <source>
        <dbReference type="Google" id="ProtNLM"/>
    </source>
</evidence>
<dbReference type="OrthoDB" id="9790407at2"/>